<reference evidence="4" key="1">
    <citation type="submission" date="2018-02" db="EMBL/GenBank/DDBJ databases">
        <authorList>
            <person name="Cohen D.B."/>
            <person name="Kent A.D."/>
        </authorList>
    </citation>
    <scope>NUCLEOTIDE SEQUENCE</scope>
</reference>
<dbReference type="GO" id="GO:0005634">
    <property type="term" value="C:nucleus"/>
    <property type="evidence" value="ECO:0007669"/>
    <property type="project" value="TreeGrafter"/>
</dbReference>
<dbReference type="AlphaFoldDB" id="A0A2N9G2R7"/>
<proteinExistence type="predicted"/>
<gene>
    <name evidence="4" type="ORF">FSB_LOCUS21655</name>
</gene>
<accession>A0A2N9G2R7</accession>
<protein>
    <recommendedName>
        <fullName evidence="3">3'-5' exonuclease domain-containing protein</fullName>
    </recommendedName>
</protein>
<evidence type="ECO:0000313" key="4">
    <source>
        <dbReference type="EMBL" id="SPC93773.1"/>
    </source>
</evidence>
<dbReference type="InterPro" id="IPR012337">
    <property type="entry name" value="RNaseH-like_sf"/>
</dbReference>
<dbReference type="GO" id="GO:0008408">
    <property type="term" value="F:3'-5' exonuclease activity"/>
    <property type="evidence" value="ECO:0007669"/>
    <property type="project" value="InterPro"/>
</dbReference>
<name>A0A2N9G2R7_FAGSY</name>
<dbReference type="GO" id="GO:0003676">
    <property type="term" value="F:nucleic acid binding"/>
    <property type="evidence" value="ECO:0007669"/>
    <property type="project" value="InterPro"/>
</dbReference>
<dbReference type="GO" id="GO:0005737">
    <property type="term" value="C:cytoplasm"/>
    <property type="evidence" value="ECO:0007669"/>
    <property type="project" value="TreeGrafter"/>
</dbReference>
<evidence type="ECO:0000259" key="3">
    <source>
        <dbReference type="Pfam" id="PF01612"/>
    </source>
</evidence>
<evidence type="ECO:0000256" key="1">
    <source>
        <dbReference type="ARBA" id="ARBA00022722"/>
    </source>
</evidence>
<dbReference type="Gene3D" id="3.30.420.10">
    <property type="entry name" value="Ribonuclease H-like superfamily/Ribonuclease H"/>
    <property type="match status" value="1"/>
</dbReference>
<feature type="domain" description="3'-5' exonuclease" evidence="3">
    <location>
        <begin position="73"/>
        <end position="203"/>
    </location>
</feature>
<keyword evidence="2" id="KW-0378">Hydrolase</keyword>
<keyword evidence="1" id="KW-0540">Nuclease</keyword>
<dbReference type="InterPro" id="IPR002562">
    <property type="entry name" value="3'-5'_exonuclease_dom"/>
</dbReference>
<organism evidence="4">
    <name type="scientific">Fagus sylvatica</name>
    <name type="common">Beechnut</name>
    <dbReference type="NCBI Taxonomy" id="28930"/>
    <lineage>
        <taxon>Eukaryota</taxon>
        <taxon>Viridiplantae</taxon>
        <taxon>Streptophyta</taxon>
        <taxon>Embryophyta</taxon>
        <taxon>Tracheophyta</taxon>
        <taxon>Spermatophyta</taxon>
        <taxon>Magnoliopsida</taxon>
        <taxon>eudicotyledons</taxon>
        <taxon>Gunneridae</taxon>
        <taxon>Pentapetalae</taxon>
        <taxon>rosids</taxon>
        <taxon>fabids</taxon>
        <taxon>Fagales</taxon>
        <taxon>Fagaceae</taxon>
        <taxon>Fagus</taxon>
    </lineage>
</organism>
<dbReference type="SUPFAM" id="SSF53098">
    <property type="entry name" value="Ribonuclease H-like"/>
    <property type="match status" value="1"/>
</dbReference>
<dbReference type="EMBL" id="OIVN01001424">
    <property type="protein sequence ID" value="SPC93773.1"/>
    <property type="molecule type" value="Genomic_DNA"/>
</dbReference>
<dbReference type="InterPro" id="IPR036397">
    <property type="entry name" value="RNaseH_sf"/>
</dbReference>
<evidence type="ECO:0000256" key="2">
    <source>
        <dbReference type="ARBA" id="ARBA00022801"/>
    </source>
</evidence>
<dbReference type="PANTHER" id="PTHR13620:SF121">
    <property type="entry name" value="EMB|CAB82946.1-RELATED"/>
    <property type="match status" value="1"/>
</dbReference>
<dbReference type="Pfam" id="PF01612">
    <property type="entry name" value="DNA_pol_A_exo1"/>
    <property type="match status" value="1"/>
</dbReference>
<dbReference type="PANTHER" id="PTHR13620">
    <property type="entry name" value="3-5 EXONUCLEASE"/>
    <property type="match status" value="1"/>
</dbReference>
<sequence>MSNSIPLSFLSKIGICEAIEIHGKMVQVSVVLNSAVLVAKINELKSSLVNSEKRVVGIDFKFIQPNGSTTGTMLLLCDEKCCLIIPLVHLNCVPKTLKQFLADETICFLGTGMNDIVRVLLEAYDMQCGTGIDVGFLAADILKKPDIENSGLAELAGEVGEDHIKDPIFGQFPDWNARVFSKEQMKYAMHNAYTSYVLGKKLLDIYSLFQGLQCTII</sequence>
<dbReference type="InterPro" id="IPR051132">
    <property type="entry name" value="3-5_Exonuclease_domain"/>
</dbReference>
<dbReference type="GO" id="GO:0006139">
    <property type="term" value="P:nucleobase-containing compound metabolic process"/>
    <property type="evidence" value="ECO:0007669"/>
    <property type="project" value="InterPro"/>
</dbReference>